<feature type="region of interest" description="Disordered" evidence="2">
    <location>
        <begin position="325"/>
        <end position="360"/>
    </location>
</feature>
<feature type="non-terminal residue" evidence="4">
    <location>
        <position position="641"/>
    </location>
</feature>
<feature type="compositionally biased region" description="Polar residues" evidence="2">
    <location>
        <begin position="326"/>
        <end position="342"/>
    </location>
</feature>
<dbReference type="GeneID" id="40317667"/>
<feature type="domain" description="Dynein heavy chain coiled coil stalk" evidence="3">
    <location>
        <begin position="125"/>
        <end position="322"/>
    </location>
</feature>
<feature type="region of interest" description="Disordered" evidence="2">
    <location>
        <begin position="414"/>
        <end position="451"/>
    </location>
</feature>
<feature type="compositionally biased region" description="Basic and acidic residues" evidence="2">
    <location>
        <begin position="543"/>
        <end position="556"/>
    </location>
</feature>
<dbReference type="Gene3D" id="1.20.920.20">
    <property type="match status" value="1"/>
</dbReference>
<dbReference type="PANTHER" id="PTHR45703">
    <property type="entry name" value="DYNEIN HEAVY CHAIN"/>
    <property type="match status" value="1"/>
</dbReference>
<dbReference type="GO" id="GO:0045505">
    <property type="term" value="F:dynein intermediate chain binding"/>
    <property type="evidence" value="ECO:0007669"/>
    <property type="project" value="InterPro"/>
</dbReference>
<evidence type="ECO:0000256" key="1">
    <source>
        <dbReference type="SAM" id="Coils"/>
    </source>
</evidence>
<gene>
    <name evidence="4" type="ORF">Tco025E_04056</name>
</gene>
<dbReference type="AlphaFoldDB" id="A0A422PQA3"/>
<dbReference type="InterPro" id="IPR026983">
    <property type="entry name" value="DHC"/>
</dbReference>
<dbReference type="GO" id="GO:0007018">
    <property type="term" value="P:microtubule-based movement"/>
    <property type="evidence" value="ECO:0007669"/>
    <property type="project" value="InterPro"/>
</dbReference>
<feature type="region of interest" description="Disordered" evidence="2">
    <location>
        <begin position="480"/>
        <end position="556"/>
    </location>
</feature>
<protein>
    <submittedName>
        <fullName evidence="4">Dynein heavy chain, cytosolic</fullName>
    </submittedName>
</protein>
<reference evidence="4 5" key="1">
    <citation type="journal article" date="2018" name="BMC Genomics">
        <title>Genomic comparison of Trypanosoma conorhini and Trypanosoma rangeli to Trypanosoma cruzi strains of high and low virulence.</title>
        <authorList>
            <person name="Bradwell K.R."/>
            <person name="Koparde V.N."/>
            <person name="Matveyev A.V."/>
            <person name="Serrano M.G."/>
            <person name="Alves J.M."/>
            <person name="Parikh H."/>
            <person name="Huang B."/>
            <person name="Lee V."/>
            <person name="Espinosa-Alvarez O."/>
            <person name="Ortiz P.A."/>
            <person name="Costa-Martins A.G."/>
            <person name="Teixeira M.M."/>
            <person name="Buck G.A."/>
        </authorList>
    </citation>
    <scope>NUCLEOTIDE SEQUENCE [LARGE SCALE GENOMIC DNA]</scope>
    <source>
        <strain evidence="4 5">025E</strain>
    </source>
</reference>
<dbReference type="Pfam" id="PF12777">
    <property type="entry name" value="MT"/>
    <property type="match status" value="1"/>
</dbReference>
<dbReference type="Proteomes" id="UP000284403">
    <property type="component" value="Unassembled WGS sequence"/>
</dbReference>
<dbReference type="GO" id="GO:0030286">
    <property type="term" value="C:dynein complex"/>
    <property type="evidence" value="ECO:0007669"/>
    <property type="project" value="InterPro"/>
</dbReference>
<feature type="region of interest" description="Disordered" evidence="2">
    <location>
        <begin position="618"/>
        <end position="641"/>
    </location>
</feature>
<organism evidence="4 5">
    <name type="scientific">Trypanosoma conorhini</name>
    <dbReference type="NCBI Taxonomy" id="83891"/>
    <lineage>
        <taxon>Eukaryota</taxon>
        <taxon>Discoba</taxon>
        <taxon>Euglenozoa</taxon>
        <taxon>Kinetoplastea</taxon>
        <taxon>Metakinetoplastina</taxon>
        <taxon>Trypanosomatida</taxon>
        <taxon>Trypanosomatidae</taxon>
        <taxon>Trypanosoma</taxon>
    </lineage>
</organism>
<dbReference type="EMBL" id="MKKU01000192">
    <property type="protein sequence ID" value="RNF19915.1"/>
    <property type="molecule type" value="Genomic_DNA"/>
</dbReference>
<evidence type="ECO:0000313" key="4">
    <source>
        <dbReference type="EMBL" id="RNF19915.1"/>
    </source>
</evidence>
<feature type="compositionally biased region" description="Basic and acidic residues" evidence="2">
    <location>
        <begin position="576"/>
        <end position="598"/>
    </location>
</feature>
<feature type="region of interest" description="Disordered" evidence="2">
    <location>
        <begin position="576"/>
        <end position="604"/>
    </location>
</feature>
<dbReference type="OrthoDB" id="10255522at2759"/>
<feature type="compositionally biased region" description="Basic and acidic residues" evidence="2">
    <location>
        <begin position="480"/>
        <end position="504"/>
    </location>
</feature>
<evidence type="ECO:0000256" key="2">
    <source>
        <dbReference type="SAM" id="MobiDB-lite"/>
    </source>
</evidence>
<dbReference type="InterPro" id="IPR024743">
    <property type="entry name" value="Dynein_HC_stalk"/>
</dbReference>
<dbReference type="RefSeq" id="XP_029229029.1">
    <property type="nucleotide sequence ID" value="XM_029370969.1"/>
</dbReference>
<sequence length="641" mass="72386">MQGADEQTVAAGNPVTVTPLPLHLVAPSTHTQVRSPSTQAAPPAVDIGDLIAYEYFDDTAARWRCELATVLDKPEPEKLLVERLVQKSRKSVRGVVATTAEGQAILEQLSDLQEELTQRVGDAQQRSREVREKRRAVQREKRELDDALEIAREHLGDVRTAVEKIDIRHWRELVSYRTPPEIVVRVMAAVMLVLGERRRTWAEIMTVLHRPGMTQLLATFDSSTLTRAQREEVLTRYINTPKFTYEEAIKGSSALSELYRWVVAHVLMINVSEQSTQMSRLHARRSSDLDEMEQLLQEDSKNIAAVNSKIEALWQRFREAEAAGPSSFSDSASLTPRESNSARQRRSLARPPETARAGETLQMMSRTWHYASAPERRLISIYNVLCRLGPAPPRGETITLLQQQCKELLAAAQVKDRRSNSVLQPAKKFPRNGDATNDETPQKPPAEALLTPRKQVAEAIAKLERQLQKSTEDKAAIERELQQNKVRNQKEETPSKNHSNENDKKKKTPQKRINATKETQRNSQLKDTSITTQEPSPSKSHKEKAAPVRESNERCDALAALERQLKERDDALAELERRLEESGGDKAALEREPKERADALAALERQLKERDDALAELERRLEESGGDRAALERESKVSART</sequence>
<keyword evidence="1" id="KW-0175">Coiled coil</keyword>
<feature type="compositionally biased region" description="Polar residues" evidence="2">
    <location>
        <begin position="511"/>
        <end position="538"/>
    </location>
</feature>
<name>A0A422PQA3_9TRYP</name>
<comment type="caution">
    <text evidence="4">The sequence shown here is derived from an EMBL/GenBank/DDBJ whole genome shotgun (WGS) entry which is preliminary data.</text>
</comment>
<dbReference type="GO" id="GO:0051959">
    <property type="term" value="F:dynein light intermediate chain binding"/>
    <property type="evidence" value="ECO:0007669"/>
    <property type="project" value="InterPro"/>
</dbReference>
<feature type="coiled-coil region" evidence="1">
    <location>
        <begin position="106"/>
        <end position="154"/>
    </location>
</feature>
<proteinExistence type="predicted"/>
<evidence type="ECO:0000259" key="3">
    <source>
        <dbReference type="Pfam" id="PF12777"/>
    </source>
</evidence>
<keyword evidence="5" id="KW-1185">Reference proteome</keyword>
<accession>A0A422PQA3</accession>
<evidence type="ECO:0000313" key="5">
    <source>
        <dbReference type="Proteomes" id="UP000284403"/>
    </source>
</evidence>